<dbReference type="RefSeq" id="WP_381018847.1">
    <property type="nucleotide sequence ID" value="NZ_JBHSNY010000002.1"/>
</dbReference>
<comment type="caution">
    <text evidence="2">The sequence shown here is derived from an EMBL/GenBank/DDBJ whole genome shotgun (WGS) entry which is preliminary data.</text>
</comment>
<evidence type="ECO:0000313" key="2">
    <source>
        <dbReference type="EMBL" id="MFC5633644.1"/>
    </source>
</evidence>
<evidence type="ECO:0000313" key="3">
    <source>
        <dbReference type="Proteomes" id="UP001596154"/>
    </source>
</evidence>
<dbReference type="SUPFAM" id="SSF57938">
    <property type="entry name" value="DnaJ/Hsp40 cysteine-rich domain"/>
    <property type="match status" value="1"/>
</dbReference>
<evidence type="ECO:0000256" key="1">
    <source>
        <dbReference type="SAM" id="MobiDB-lite"/>
    </source>
</evidence>
<protein>
    <recommendedName>
        <fullName evidence="4">Molecular chaperone DnaJ</fullName>
    </recommendedName>
</protein>
<feature type="region of interest" description="Disordered" evidence="1">
    <location>
        <begin position="1"/>
        <end position="23"/>
    </location>
</feature>
<proteinExistence type="predicted"/>
<organism evidence="2 3">
    <name type="scientific">Streptomyces bullii</name>
    <dbReference type="NCBI Taxonomy" id="349910"/>
    <lineage>
        <taxon>Bacteria</taxon>
        <taxon>Bacillati</taxon>
        <taxon>Actinomycetota</taxon>
        <taxon>Actinomycetes</taxon>
        <taxon>Kitasatosporales</taxon>
        <taxon>Streptomycetaceae</taxon>
        <taxon>Streptomyces</taxon>
    </lineage>
</organism>
<reference evidence="3" key="1">
    <citation type="journal article" date="2019" name="Int. J. Syst. Evol. Microbiol.">
        <title>The Global Catalogue of Microorganisms (GCM) 10K type strain sequencing project: providing services to taxonomists for standard genome sequencing and annotation.</title>
        <authorList>
            <consortium name="The Broad Institute Genomics Platform"/>
            <consortium name="The Broad Institute Genome Sequencing Center for Infectious Disease"/>
            <person name="Wu L."/>
            <person name="Ma J."/>
        </authorList>
    </citation>
    <scope>NUCLEOTIDE SEQUENCE [LARGE SCALE GENOMIC DNA]</scope>
    <source>
        <strain evidence="3">CGMCC 4.7248</strain>
    </source>
</reference>
<dbReference type="InterPro" id="IPR036410">
    <property type="entry name" value="HSP_DnaJ_Cys-rich_dom_sf"/>
</dbReference>
<dbReference type="Proteomes" id="UP001596154">
    <property type="component" value="Unassembled WGS sequence"/>
</dbReference>
<name>A0ABW0ULN4_9ACTN</name>
<dbReference type="EMBL" id="JBHSNY010000002">
    <property type="protein sequence ID" value="MFC5633644.1"/>
    <property type="molecule type" value="Genomic_DNA"/>
</dbReference>
<sequence>MATPNEPAPQPQQRTCPSCGGAKGRVVDHSHDGKTVQTWQPCTPCFGTGVQGGGI</sequence>
<keyword evidence="3" id="KW-1185">Reference proteome</keyword>
<evidence type="ECO:0008006" key="4">
    <source>
        <dbReference type="Google" id="ProtNLM"/>
    </source>
</evidence>
<accession>A0ABW0ULN4</accession>
<feature type="compositionally biased region" description="Pro residues" evidence="1">
    <location>
        <begin position="1"/>
        <end position="10"/>
    </location>
</feature>
<gene>
    <name evidence="2" type="ORF">ACFPZJ_07525</name>
</gene>